<dbReference type="InterPro" id="IPR001245">
    <property type="entry name" value="Ser-Thr/Tyr_kinase_cat_dom"/>
</dbReference>
<dbReference type="PANTHER" id="PTHR44329:SF297">
    <property type="entry name" value="RECEPTOR-INTERACTING SERINE_THREONINE-PROTEIN KINASE 3"/>
    <property type="match status" value="1"/>
</dbReference>
<feature type="domain" description="Protein kinase" evidence="1">
    <location>
        <begin position="53"/>
        <end position="326"/>
    </location>
</feature>
<dbReference type="STRING" id="1348612.A0A397J0H5"/>
<dbReference type="PANTHER" id="PTHR44329">
    <property type="entry name" value="SERINE/THREONINE-PROTEIN KINASE TNNI3K-RELATED"/>
    <property type="match status" value="1"/>
</dbReference>
<dbReference type="InterPro" id="IPR000719">
    <property type="entry name" value="Prot_kinase_dom"/>
</dbReference>
<organism evidence="2 3">
    <name type="scientific">Diversispora epigaea</name>
    <dbReference type="NCBI Taxonomy" id="1348612"/>
    <lineage>
        <taxon>Eukaryota</taxon>
        <taxon>Fungi</taxon>
        <taxon>Fungi incertae sedis</taxon>
        <taxon>Mucoromycota</taxon>
        <taxon>Glomeromycotina</taxon>
        <taxon>Glomeromycetes</taxon>
        <taxon>Diversisporales</taxon>
        <taxon>Diversisporaceae</taxon>
        <taxon>Diversispora</taxon>
    </lineage>
</organism>
<evidence type="ECO:0000259" key="1">
    <source>
        <dbReference type="PROSITE" id="PS50011"/>
    </source>
</evidence>
<dbReference type="Proteomes" id="UP000266861">
    <property type="component" value="Unassembled WGS sequence"/>
</dbReference>
<evidence type="ECO:0000313" key="3">
    <source>
        <dbReference type="Proteomes" id="UP000266861"/>
    </source>
</evidence>
<gene>
    <name evidence="2" type="ORF">Glove_139g388</name>
</gene>
<dbReference type="InterPro" id="IPR011009">
    <property type="entry name" value="Kinase-like_dom_sf"/>
</dbReference>
<dbReference type="InterPro" id="IPR051681">
    <property type="entry name" value="Ser/Thr_Kinases-Pseudokinases"/>
</dbReference>
<dbReference type="GO" id="GO:0004674">
    <property type="term" value="F:protein serine/threonine kinase activity"/>
    <property type="evidence" value="ECO:0007669"/>
    <property type="project" value="TreeGrafter"/>
</dbReference>
<dbReference type="PROSITE" id="PS50011">
    <property type="entry name" value="PROTEIN_KINASE_DOM"/>
    <property type="match status" value="1"/>
</dbReference>
<comment type="caution">
    <text evidence="2">The sequence shown here is derived from an EMBL/GenBank/DDBJ whole genome shotgun (WGS) entry which is preliminary data.</text>
</comment>
<reference evidence="2 3" key="1">
    <citation type="submission" date="2018-08" db="EMBL/GenBank/DDBJ databases">
        <title>Genome and evolution of the arbuscular mycorrhizal fungus Diversispora epigaea (formerly Glomus versiforme) and its bacterial endosymbionts.</title>
        <authorList>
            <person name="Sun X."/>
            <person name="Fei Z."/>
            <person name="Harrison M."/>
        </authorList>
    </citation>
    <scope>NUCLEOTIDE SEQUENCE [LARGE SCALE GENOMIC DNA]</scope>
    <source>
        <strain evidence="2 3">IT104</strain>
    </source>
</reference>
<dbReference type="AlphaFoldDB" id="A0A397J0H5"/>
<accession>A0A397J0H5</accession>
<evidence type="ECO:0000313" key="2">
    <source>
        <dbReference type="EMBL" id="RHZ80188.1"/>
    </source>
</evidence>
<dbReference type="Gene3D" id="1.10.510.10">
    <property type="entry name" value="Transferase(Phosphotransferase) domain 1"/>
    <property type="match status" value="1"/>
</dbReference>
<dbReference type="GO" id="GO:0005524">
    <property type="term" value="F:ATP binding"/>
    <property type="evidence" value="ECO:0007669"/>
    <property type="project" value="InterPro"/>
</dbReference>
<keyword evidence="3" id="KW-1185">Reference proteome</keyword>
<protein>
    <recommendedName>
        <fullName evidence="1">Protein kinase domain-containing protein</fullName>
    </recommendedName>
</protein>
<dbReference type="Pfam" id="PF07714">
    <property type="entry name" value="PK_Tyr_Ser-Thr"/>
    <property type="match status" value="1"/>
</dbReference>
<dbReference type="EMBL" id="PQFF01000130">
    <property type="protein sequence ID" value="RHZ80188.1"/>
    <property type="molecule type" value="Genomic_DNA"/>
</dbReference>
<name>A0A397J0H5_9GLOM</name>
<dbReference type="SUPFAM" id="SSF56112">
    <property type="entry name" value="Protein kinase-like (PK-like)"/>
    <property type="match status" value="1"/>
</dbReference>
<proteinExistence type="predicted"/>
<sequence>MTSNEICPECNQEFTFFDTCKPGNETIDKFIQDAQLSANVQWKVIEWIPYNKFQDIKEIAKGGFGTIYHAKWIRGQRTGRREVALKRFDGIGGIGDINENFLNEISTHSRTLEANIDAAISIYGITKDPETHKYMMVLEYLNDRNLRNFLNNNFNNINWENKLSYLHESYDFDEIHKLDIIHQDFHPGNILSRNFSENFSLHISDFGLTPEVLDGEESLKICNGLPFHIPKLITQVIMRCWDARANIDLLLKNCKKKRTEEISANQTTTTTAPFSYKTHPQAIYTSRLLNFSNLPKPKNEPNFEKELEELTESFSHLVTNDDIDEF</sequence>